<proteinExistence type="predicted"/>
<dbReference type="InterPro" id="IPR051544">
    <property type="entry name" value="TPS_OM_transporter"/>
</dbReference>
<dbReference type="Pfam" id="PF03865">
    <property type="entry name" value="ShlB"/>
    <property type="match status" value="1"/>
</dbReference>
<dbReference type="Proteomes" id="UP001361239">
    <property type="component" value="Unassembled WGS sequence"/>
</dbReference>
<comment type="caution">
    <text evidence="7">The sequence shown here is derived from an EMBL/GenBank/DDBJ whole genome shotgun (WGS) entry which is preliminary data.</text>
</comment>
<dbReference type="EMBL" id="JBBHJZ010000001">
    <property type="protein sequence ID" value="MEJ5975636.1"/>
    <property type="molecule type" value="Genomic_DNA"/>
</dbReference>
<dbReference type="InterPro" id="IPR013686">
    <property type="entry name" value="Polypept-transport_assoc_ShlB"/>
</dbReference>
<keyword evidence="1" id="KW-0472">Membrane</keyword>
<dbReference type="PANTHER" id="PTHR34597">
    <property type="entry name" value="SLR1661 PROTEIN"/>
    <property type="match status" value="1"/>
</dbReference>
<evidence type="ECO:0000259" key="5">
    <source>
        <dbReference type="Pfam" id="PF03865"/>
    </source>
</evidence>
<keyword evidence="3" id="KW-0998">Cell outer membrane</keyword>
<dbReference type="Gene3D" id="2.40.160.50">
    <property type="entry name" value="membrane protein fhac: a member of the omp85/tpsb transporter family"/>
    <property type="match status" value="1"/>
</dbReference>
<evidence type="ECO:0000256" key="2">
    <source>
        <dbReference type="ARBA" id="ARBA00022692"/>
    </source>
</evidence>
<dbReference type="PANTHER" id="PTHR34597:SF6">
    <property type="entry name" value="BLR6126 PROTEIN"/>
    <property type="match status" value="1"/>
</dbReference>
<evidence type="ECO:0000313" key="7">
    <source>
        <dbReference type="EMBL" id="MEJ5975636.1"/>
    </source>
</evidence>
<gene>
    <name evidence="7" type="ORF">WG901_03255</name>
</gene>
<dbReference type="Gene3D" id="3.10.20.310">
    <property type="entry name" value="membrane protein fhac"/>
    <property type="match status" value="1"/>
</dbReference>
<keyword evidence="2" id="KW-0812">Transmembrane</keyword>
<reference evidence="7 8" key="1">
    <citation type="submission" date="2024-03" db="EMBL/GenBank/DDBJ databases">
        <authorList>
            <person name="Jo J.-H."/>
        </authorList>
    </citation>
    <scope>NUCLEOTIDE SEQUENCE [LARGE SCALE GENOMIC DNA]</scope>
    <source>
        <strain evidence="7 8">PS1R-30</strain>
    </source>
</reference>
<organism evidence="7 8">
    <name type="scientific">Novosphingobium anseongense</name>
    <dbReference type="NCBI Taxonomy" id="3133436"/>
    <lineage>
        <taxon>Bacteria</taxon>
        <taxon>Pseudomonadati</taxon>
        <taxon>Pseudomonadota</taxon>
        <taxon>Alphaproteobacteria</taxon>
        <taxon>Sphingomonadales</taxon>
        <taxon>Sphingomonadaceae</taxon>
        <taxon>Novosphingobium</taxon>
    </lineage>
</organism>
<evidence type="ECO:0000313" key="8">
    <source>
        <dbReference type="Proteomes" id="UP001361239"/>
    </source>
</evidence>
<evidence type="ECO:0000259" key="6">
    <source>
        <dbReference type="Pfam" id="PF08479"/>
    </source>
</evidence>
<dbReference type="InterPro" id="IPR005565">
    <property type="entry name" value="Hemolysn_activator_HlyB_C"/>
</dbReference>
<evidence type="ECO:0000256" key="3">
    <source>
        <dbReference type="ARBA" id="ARBA00023237"/>
    </source>
</evidence>
<sequence length="600" mass="65421">MAVVGTGTPLAVAAQSLPSRPPTREELQREQATQPPRDTGSRVTVEGDIERAPCPLADPRFASVRMTITGAQFDGLQVVSPEALRSTWAEFVGQSVPVATVCEIRDRAATILRRQGYVAAVQVPPQRIEENGTVRFDVMMAKLVRIQVRGDTGRAEATIARQLGKLQDQPVFNTFDAERYLLLVQDIPGYDARLTLRPAGTRPGEVIGEVSVRYTPIEIEGAVQNLGSREVGRFGGLIRARLNGLTGLADTTTLAYFNTFDWREQHVLQASHAFRLGQEGLTLGGDFTYAWTRPDVGGTGAGADPFRTRTLIATLRASYPLQRSLSENLWLGGGLDLANQRVNFTGVPISEDKIRVLFARLDYDRIDPASMGSLRGYSANEPRWRIGGSLELRQGVSILGASAPCPRVPAPIYANCPGLLLSRAEADPTAFVLRASGYAEFRPAPKLTISLAPRAQYAPNPLLAFEEFSTGNYTIGRGYEPGVLTGDSGIGVQAELRLGSLAPRSAQSWALQPFAFFDAARVWNQDQRAPYPRDPQSLYSAGGGLRARWGDRARLEAYAAAPLKRVAYYADPANQTGLRQVKGDVRLLVSLTVNLFPWTR</sequence>
<keyword evidence="8" id="KW-1185">Reference proteome</keyword>
<dbReference type="RefSeq" id="WP_339585569.1">
    <property type="nucleotide sequence ID" value="NZ_JBBHJZ010000001.1"/>
</dbReference>
<feature type="domain" description="Haemolysin activator HlyB C-terminal" evidence="5">
    <location>
        <begin position="213"/>
        <end position="546"/>
    </location>
</feature>
<keyword evidence="1" id="KW-1134">Transmembrane beta strand</keyword>
<feature type="domain" description="Polypeptide-transport-associated ShlB-type" evidence="6">
    <location>
        <begin position="67"/>
        <end position="139"/>
    </location>
</feature>
<protein>
    <submittedName>
        <fullName evidence="7">ShlB/FhaC/HecB family hemolysin secretion/activation protein</fullName>
    </submittedName>
</protein>
<feature type="region of interest" description="Disordered" evidence="4">
    <location>
        <begin position="1"/>
        <end position="44"/>
    </location>
</feature>
<evidence type="ECO:0000256" key="4">
    <source>
        <dbReference type="SAM" id="MobiDB-lite"/>
    </source>
</evidence>
<evidence type="ECO:0000256" key="1">
    <source>
        <dbReference type="ARBA" id="ARBA00022452"/>
    </source>
</evidence>
<dbReference type="Pfam" id="PF08479">
    <property type="entry name" value="POTRA_2"/>
    <property type="match status" value="1"/>
</dbReference>
<accession>A0ABU8RSB4</accession>
<name>A0ABU8RSB4_9SPHN</name>